<sequence>MPKQHVLFGRPVPRLGARQLSLLLVGMSIFAVFSLVFTLPSAIPAGPRLSSPQFAMPKSLKTPPAWMTHLNPFKAPVHAPPRQTNDTDGESAWYSHYRWLTTPFSSSVTLDETRSVLPFLAKRPPIYCYYDSTVDKTTSVKDAESALLLAWRKAWWAAGFEPIILSPAEGEINPLYDELQRLTDIDADLRADIMRFMAWENMGGGLLAHRFLFPMGAYDDALLRSLRRGEFPALTRWKDLEDGLFAGPREDVASAIKLALASPHLKVVKTLVAAVNNDKVKPDKPPFAVDDAPQSLAFYSTTTLKAKYADVADEISTPATRHTGLRNLLKLINGHLQLTWQNLFAGGIAVVKPLPHHTTHMIAPAWNLASRLARCHDSPLPKSCPPNKPDCAPCDPSRLMPITTPAHLSNTTSTEKPIYTIGTVPHPYTLSSLHAMREDIDVSYIRRESDRDAWITALTQKICPNGIAAGARLLRFKEAVASLSSSSSPDDNNKTPKSGSTATSSLWLLAERRELPEDIDWHFGFSLPDGSNSEIPPNHDPADGPVPMPEELRAEPDLLELAREVIYPRKSSAVSARKSDVVKRRTKEEEKRIREAVEAWNLADTEAWRFARAYLGRKIVERRKWEEKERRYSWPGLWASAIVSSDEEGQLVDLAKSKLGDHWSP</sequence>
<dbReference type="AlphaFoldDB" id="A0AAJ0FGN9"/>
<accession>A0AAJ0FGN9</accession>
<feature type="transmembrane region" description="Helical" evidence="2">
    <location>
        <begin position="20"/>
        <end position="43"/>
    </location>
</feature>
<protein>
    <submittedName>
        <fullName evidence="3">Uncharacterized protein</fullName>
    </submittedName>
</protein>
<evidence type="ECO:0000256" key="2">
    <source>
        <dbReference type="SAM" id="Phobius"/>
    </source>
</evidence>
<comment type="caution">
    <text evidence="3">The sequence shown here is derived from an EMBL/GenBank/DDBJ whole genome shotgun (WGS) entry which is preliminary data.</text>
</comment>
<dbReference type="Proteomes" id="UP001239445">
    <property type="component" value="Unassembled WGS sequence"/>
</dbReference>
<keyword evidence="2" id="KW-0812">Transmembrane</keyword>
<dbReference type="PANTHER" id="PTHR42055:SF1">
    <property type="entry name" value="YALI0E03476P"/>
    <property type="match status" value="1"/>
</dbReference>
<organism evidence="3 4">
    <name type="scientific">Echria macrotheca</name>
    <dbReference type="NCBI Taxonomy" id="438768"/>
    <lineage>
        <taxon>Eukaryota</taxon>
        <taxon>Fungi</taxon>
        <taxon>Dikarya</taxon>
        <taxon>Ascomycota</taxon>
        <taxon>Pezizomycotina</taxon>
        <taxon>Sordariomycetes</taxon>
        <taxon>Sordariomycetidae</taxon>
        <taxon>Sordariales</taxon>
        <taxon>Schizotheciaceae</taxon>
        <taxon>Echria</taxon>
    </lineage>
</organism>
<keyword evidence="4" id="KW-1185">Reference proteome</keyword>
<keyword evidence="2" id="KW-1133">Transmembrane helix</keyword>
<keyword evidence="2" id="KW-0472">Membrane</keyword>
<evidence type="ECO:0000313" key="4">
    <source>
        <dbReference type="Proteomes" id="UP001239445"/>
    </source>
</evidence>
<dbReference type="PANTHER" id="PTHR42055">
    <property type="entry name" value="YALI0E03476P"/>
    <property type="match status" value="1"/>
</dbReference>
<proteinExistence type="predicted"/>
<feature type="region of interest" description="Disordered" evidence="1">
    <location>
        <begin position="483"/>
        <end position="502"/>
    </location>
</feature>
<gene>
    <name evidence="3" type="ORF">QBC47DRAFT_456881</name>
</gene>
<name>A0AAJ0FGN9_9PEZI</name>
<reference evidence="3" key="1">
    <citation type="submission" date="2023-06" db="EMBL/GenBank/DDBJ databases">
        <title>Genome-scale phylogeny and comparative genomics of the fungal order Sordariales.</title>
        <authorList>
            <consortium name="Lawrence Berkeley National Laboratory"/>
            <person name="Hensen N."/>
            <person name="Bonometti L."/>
            <person name="Westerberg I."/>
            <person name="Brannstrom I.O."/>
            <person name="Guillou S."/>
            <person name="Cros-Aarteil S."/>
            <person name="Calhoun S."/>
            <person name="Haridas S."/>
            <person name="Kuo A."/>
            <person name="Mondo S."/>
            <person name="Pangilinan J."/>
            <person name="Riley R."/>
            <person name="Labutti K."/>
            <person name="Andreopoulos B."/>
            <person name="Lipzen A."/>
            <person name="Chen C."/>
            <person name="Yanf M."/>
            <person name="Daum C."/>
            <person name="Ng V."/>
            <person name="Clum A."/>
            <person name="Steindorff A."/>
            <person name="Ohm R."/>
            <person name="Martin F."/>
            <person name="Silar P."/>
            <person name="Natvig D."/>
            <person name="Lalanne C."/>
            <person name="Gautier V."/>
            <person name="Ament-Velasquez S.L."/>
            <person name="Kruys A."/>
            <person name="Hutchinson M.I."/>
            <person name="Powell A.J."/>
            <person name="Barry K."/>
            <person name="Miller A.N."/>
            <person name="Grigoriev I.V."/>
            <person name="Debuchy R."/>
            <person name="Gladieux P."/>
            <person name="Thoren M.H."/>
            <person name="Johannesson H."/>
        </authorList>
    </citation>
    <scope>NUCLEOTIDE SEQUENCE</scope>
    <source>
        <strain evidence="3">PSN4</strain>
    </source>
</reference>
<dbReference type="EMBL" id="MU839827">
    <property type="protein sequence ID" value="KAK1761249.1"/>
    <property type="molecule type" value="Genomic_DNA"/>
</dbReference>
<evidence type="ECO:0000313" key="3">
    <source>
        <dbReference type="EMBL" id="KAK1761249.1"/>
    </source>
</evidence>
<evidence type="ECO:0000256" key="1">
    <source>
        <dbReference type="SAM" id="MobiDB-lite"/>
    </source>
</evidence>